<dbReference type="OrthoDB" id="1923217at2759"/>
<dbReference type="EMBL" id="CACSLK010020742">
    <property type="protein sequence ID" value="CAA0820444.1"/>
    <property type="molecule type" value="Genomic_DNA"/>
</dbReference>
<proteinExistence type="predicted"/>
<comment type="caution">
    <text evidence="5">The sequence shown here is derived from an EMBL/GenBank/DDBJ whole genome shotgun (WGS) entry which is preliminary data.</text>
</comment>
<protein>
    <submittedName>
        <fullName evidence="5">BAG family molecular chaperone regulator 5-mitochondrial</fullName>
    </submittedName>
</protein>
<name>A0A9N7N1U7_STRHE</name>
<dbReference type="Pfam" id="PF00612">
    <property type="entry name" value="IQ"/>
    <property type="match status" value="1"/>
</dbReference>
<evidence type="ECO:0000313" key="5">
    <source>
        <dbReference type="EMBL" id="CAA0820444.1"/>
    </source>
</evidence>
<accession>A0A9N7N1U7</accession>
<keyword evidence="6" id="KW-1185">Reference proteome</keyword>
<dbReference type="InterPro" id="IPR040400">
    <property type="entry name" value="BAG5/6/7/8"/>
</dbReference>
<dbReference type="FunFam" id="1.20.58.120:FF:000010">
    <property type="entry name" value="BAG family molecular chaperone regulator 6"/>
    <property type="match status" value="1"/>
</dbReference>
<dbReference type="GO" id="GO:0009506">
    <property type="term" value="C:plasmodesma"/>
    <property type="evidence" value="ECO:0007669"/>
    <property type="project" value="TreeGrafter"/>
</dbReference>
<dbReference type="Pfam" id="PF02179">
    <property type="entry name" value="BAG"/>
    <property type="match status" value="1"/>
</dbReference>
<dbReference type="PANTHER" id="PTHR33322:SF4">
    <property type="entry name" value="BAG DOMAIN CONTAINING PROTEIN, EXPRESSED"/>
    <property type="match status" value="1"/>
</dbReference>
<dbReference type="SUPFAM" id="SSF63491">
    <property type="entry name" value="BAG domain"/>
    <property type="match status" value="1"/>
</dbReference>
<dbReference type="Proteomes" id="UP001153555">
    <property type="component" value="Unassembled WGS sequence"/>
</dbReference>
<dbReference type="GO" id="GO:0005516">
    <property type="term" value="F:calmodulin binding"/>
    <property type="evidence" value="ECO:0007669"/>
    <property type="project" value="UniProtKB-KW"/>
</dbReference>
<feature type="coiled-coil region" evidence="3">
    <location>
        <begin position="287"/>
        <end position="335"/>
    </location>
</feature>
<evidence type="ECO:0000259" key="4">
    <source>
        <dbReference type="PROSITE" id="PS51035"/>
    </source>
</evidence>
<dbReference type="InterPro" id="IPR036533">
    <property type="entry name" value="BAG_dom_sf"/>
</dbReference>
<sequence>MENPFFADGRWYQQPYRRYPFSPSPSFDGVPGHQFDPLETQVAGRAAQRQPKEAKVVRIPVLQVDRSGSSAVKIQKVVRGFLVRKCLKKIKDIKREVDEIEWRLSWVEVVDLVKRDEKERLRMTESLMSLLLKLDSICGVDFGVRGCRKAVIRKAIALQERIDAIVAAAVDPEAESDGVDSEEIIDALLLKPKDTSESAISGSQVELCEEVWRNNDRKMDIVGDSSVIDVVVEREVNVVSESDPVGIDNEDDDIVEKSDSLVENWKQGNGKDEYKGHDGDKSDRELLERMIEDNEKMMSMMKQLFERNEMQKKLINSLTNRVEMLEKARLRKKKKKKASANACQDD</sequence>
<evidence type="ECO:0000256" key="2">
    <source>
        <dbReference type="ARBA" id="ARBA00023186"/>
    </source>
</evidence>
<evidence type="ECO:0000313" key="6">
    <source>
        <dbReference type="Proteomes" id="UP001153555"/>
    </source>
</evidence>
<dbReference type="PANTHER" id="PTHR33322">
    <property type="entry name" value="BAG DOMAIN CONTAINING PROTEIN, EXPRESSED"/>
    <property type="match status" value="1"/>
</dbReference>
<dbReference type="InterPro" id="IPR000048">
    <property type="entry name" value="IQ_motif_EF-hand-BS"/>
</dbReference>
<dbReference type="InterPro" id="IPR003103">
    <property type="entry name" value="BAG_domain"/>
</dbReference>
<feature type="domain" description="BAG" evidence="4">
    <location>
        <begin position="89"/>
        <end position="166"/>
    </location>
</feature>
<dbReference type="AlphaFoldDB" id="A0A9N7N1U7"/>
<keyword evidence="1" id="KW-0112">Calmodulin-binding</keyword>
<dbReference type="SMART" id="SM00264">
    <property type="entry name" value="BAG"/>
    <property type="match status" value="1"/>
</dbReference>
<dbReference type="Gene3D" id="1.20.58.120">
    <property type="entry name" value="BAG domain"/>
    <property type="match status" value="1"/>
</dbReference>
<keyword evidence="3" id="KW-0175">Coiled coil</keyword>
<gene>
    <name evidence="5" type="ORF">SHERM_18446</name>
</gene>
<keyword evidence="2" id="KW-0143">Chaperone</keyword>
<evidence type="ECO:0000256" key="1">
    <source>
        <dbReference type="ARBA" id="ARBA00022860"/>
    </source>
</evidence>
<dbReference type="PROSITE" id="PS51035">
    <property type="entry name" value="BAG"/>
    <property type="match status" value="1"/>
</dbReference>
<dbReference type="GO" id="GO:0006457">
    <property type="term" value="P:protein folding"/>
    <property type="evidence" value="ECO:0007669"/>
    <property type="project" value="TreeGrafter"/>
</dbReference>
<dbReference type="GO" id="GO:0051087">
    <property type="term" value="F:protein-folding chaperone binding"/>
    <property type="evidence" value="ECO:0007669"/>
    <property type="project" value="InterPro"/>
</dbReference>
<reference evidence="5" key="1">
    <citation type="submission" date="2019-12" db="EMBL/GenBank/DDBJ databases">
        <authorList>
            <person name="Scholes J."/>
        </authorList>
    </citation>
    <scope>NUCLEOTIDE SEQUENCE</scope>
</reference>
<evidence type="ECO:0000256" key="3">
    <source>
        <dbReference type="SAM" id="Coils"/>
    </source>
</evidence>
<dbReference type="PROSITE" id="PS50096">
    <property type="entry name" value="IQ"/>
    <property type="match status" value="1"/>
</dbReference>
<organism evidence="5 6">
    <name type="scientific">Striga hermonthica</name>
    <name type="common">Purple witchweed</name>
    <name type="synonym">Buchnera hermonthica</name>
    <dbReference type="NCBI Taxonomy" id="68872"/>
    <lineage>
        <taxon>Eukaryota</taxon>
        <taxon>Viridiplantae</taxon>
        <taxon>Streptophyta</taxon>
        <taxon>Embryophyta</taxon>
        <taxon>Tracheophyta</taxon>
        <taxon>Spermatophyta</taxon>
        <taxon>Magnoliopsida</taxon>
        <taxon>eudicotyledons</taxon>
        <taxon>Gunneridae</taxon>
        <taxon>Pentapetalae</taxon>
        <taxon>asterids</taxon>
        <taxon>lamiids</taxon>
        <taxon>Lamiales</taxon>
        <taxon>Orobanchaceae</taxon>
        <taxon>Buchnereae</taxon>
        <taxon>Striga</taxon>
    </lineage>
</organism>